<dbReference type="GO" id="GO:0009350">
    <property type="term" value="C:ethanolamine ammonia-lyase complex"/>
    <property type="evidence" value="ECO:0007669"/>
    <property type="project" value="UniProtKB-UniRule"/>
</dbReference>
<reference evidence="8" key="1">
    <citation type="submission" date="2018-03" db="EMBL/GenBank/DDBJ databases">
        <authorList>
            <person name="Sun L."/>
            <person name="Liu H."/>
            <person name="Chen W."/>
            <person name="Huang K."/>
            <person name="Liu W."/>
            <person name="Gao X."/>
        </authorList>
    </citation>
    <scope>NUCLEOTIDE SEQUENCE [LARGE SCALE GENOMIC DNA]</scope>
    <source>
        <strain evidence="8">SH9</strain>
    </source>
</reference>
<dbReference type="EC" id="4.3.1.7" evidence="5"/>
<evidence type="ECO:0000256" key="2">
    <source>
        <dbReference type="ARBA" id="ARBA00023239"/>
    </source>
</evidence>
<evidence type="ECO:0000256" key="3">
    <source>
        <dbReference type="ARBA" id="ARBA00023285"/>
    </source>
</evidence>
<dbReference type="GO" id="GO:0031419">
    <property type="term" value="F:cobalamin binding"/>
    <property type="evidence" value="ECO:0007669"/>
    <property type="project" value="UniProtKB-UniRule"/>
</dbReference>
<evidence type="ECO:0000256" key="5">
    <source>
        <dbReference type="HAMAP-Rule" id="MF_00601"/>
    </source>
</evidence>
<dbReference type="PANTHER" id="PTHR39330:SF1">
    <property type="entry name" value="ETHANOLAMINE AMMONIA-LYASE SMALL SUBUNIT"/>
    <property type="match status" value="1"/>
</dbReference>
<dbReference type="InterPro" id="IPR009246">
    <property type="entry name" value="EutC"/>
</dbReference>
<dbReference type="GO" id="GO:0046336">
    <property type="term" value="P:ethanolamine catabolic process"/>
    <property type="evidence" value="ECO:0007669"/>
    <property type="project" value="UniProtKB-UniRule"/>
</dbReference>
<feature type="compositionally biased region" description="Low complexity" evidence="6">
    <location>
        <begin position="249"/>
        <end position="267"/>
    </location>
</feature>
<evidence type="ECO:0000256" key="6">
    <source>
        <dbReference type="SAM" id="MobiDB-lite"/>
    </source>
</evidence>
<dbReference type="Gene3D" id="1.10.30.40">
    <property type="entry name" value="Ethanolamine ammonia-lyase light chain (EutC), N-terminal domain"/>
    <property type="match status" value="1"/>
</dbReference>
<dbReference type="Proteomes" id="UP000239772">
    <property type="component" value="Unassembled WGS sequence"/>
</dbReference>
<dbReference type="GO" id="GO:0008851">
    <property type="term" value="F:ethanolamine ammonia-lyase activity"/>
    <property type="evidence" value="ECO:0007669"/>
    <property type="project" value="UniProtKB-UniRule"/>
</dbReference>
<dbReference type="AlphaFoldDB" id="A0A2T1HWC3"/>
<keyword evidence="4 5" id="KW-1283">Bacterial microcompartment</keyword>
<dbReference type="HAMAP" id="MF_00601">
    <property type="entry name" value="EutC"/>
    <property type="match status" value="1"/>
</dbReference>
<comment type="subunit">
    <text evidence="5">The basic unit is a heterodimer which dimerizes to form tetramers. The heterotetramers trimerize; 6 large subunits form a core ring with 6 small subunits projecting outwards.</text>
</comment>
<keyword evidence="2 5" id="KW-0456">Lyase</keyword>
<dbReference type="Gene3D" id="3.40.50.11240">
    <property type="entry name" value="Ethanolamine ammonia-lyase light chain (EutC)"/>
    <property type="match status" value="1"/>
</dbReference>
<dbReference type="PIRSF" id="PIRSF018982">
    <property type="entry name" value="EutC"/>
    <property type="match status" value="1"/>
</dbReference>
<evidence type="ECO:0000313" key="8">
    <source>
        <dbReference type="Proteomes" id="UP000239772"/>
    </source>
</evidence>
<dbReference type="RefSeq" id="WP_106335735.1">
    <property type="nucleotide sequence ID" value="NZ_PVZS01000005.1"/>
</dbReference>
<dbReference type="InterPro" id="IPR042255">
    <property type="entry name" value="EutC_N"/>
</dbReference>
<dbReference type="GO" id="GO:0031471">
    <property type="term" value="C:ethanolamine degradation polyhedral organelle"/>
    <property type="evidence" value="ECO:0007669"/>
    <property type="project" value="UniProtKB-UniRule"/>
</dbReference>
<accession>A0A2T1HWC3</accession>
<name>A0A2T1HWC3_9HYPH</name>
<evidence type="ECO:0000256" key="1">
    <source>
        <dbReference type="ARBA" id="ARBA00022628"/>
    </source>
</evidence>
<comment type="pathway">
    <text evidence="5">Amine and polyamine degradation; ethanolamine degradation.</text>
</comment>
<protein>
    <recommendedName>
        <fullName evidence="5">Ethanolamine ammonia-lyase small subunit</fullName>
        <shortName evidence="5">EAL small subunit</shortName>
        <ecNumber evidence="5">4.3.1.7</ecNumber>
    </recommendedName>
</protein>
<dbReference type="PANTHER" id="PTHR39330">
    <property type="entry name" value="ETHANOLAMINE AMMONIA-LYASE LIGHT CHAIN"/>
    <property type="match status" value="1"/>
</dbReference>
<comment type="subcellular location">
    <subcellularLocation>
        <location evidence="5">Bacterial microcompartment</location>
    </subcellularLocation>
</comment>
<dbReference type="InterPro" id="IPR042251">
    <property type="entry name" value="EutC_C"/>
</dbReference>
<dbReference type="NCBIfam" id="NF003971">
    <property type="entry name" value="PRK05465.1"/>
    <property type="match status" value="1"/>
</dbReference>
<dbReference type="UniPathway" id="UPA00560"/>
<comment type="catalytic activity">
    <reaction evidence="5">
        <text>ethanolamine = acetaldehyde + NH4(+)</text>
        <dbReference type="Rhea" id="RHEA:15313"/>
        <dbReference type="ChEBI" id="CHEBI:15343"/>
        <dbReference type="ChEBI" id="CHEBI:28938"/>
        <dbReference type="ChEBI" id="CHEBI:57603"/>
        <dbReference type="EC" id="4.3.1.7"/>
    </reaction>
</comment>
<comment type="caution">
    <text evidence="7">The sequence shown here is derived from an EMBL/GenBank/DDBJ whole genome shotgun (WGS) entry which is preliminary data.</text>
</comment>
<feature type="binding site" evidence="5">
    <location>
        <position position="209"/>
    </location>
    <ligand>
        <name>adenosylcob(III)alamin</name>
        <dbReference type="ChEBI" id="CHEBI:18408"/>
    </ligand>
</feature>
<dbReference type="Pfam" id="PF05985">
    <property type="entry name" value="EutC"/>
    <property type="match status" value="1"/>
</dbReference>
<keyword evidence="3 5" id="KW-0170">Cobalt</keyword>
<dbReference type="GO" id="GO:0006520">
    <property type="term" value="P:amino acid metabolic process"/>
    <property type="evidence" value="ECO:0007669"/>
    <property type="project" value="InterPro"/>
</dbReference>
<evidence type="ECO:0000313" key="7">
    <source>
        <dbReference type="EMBL" id="PSC05895.1"/>
    </source>
</evidence>
<feature type="binding site" evidence="5">
    <location>
        <position position="180"/>
    </location>
    <ligand>
        <name>adenosylcob(III)alamin</name>
        <dbReference type="ChEBI" id="CHEBI:18408"/>
    </ligand>
</feature>
<feature type="region of interest" description="Disordered" evidence="6">
    <location>
        <begin position="245"/>
        <end position="267"/>
    </location>
</feature>
<sequence>MSEPSDIQPGDLVAALRRLTPARIGLGRSGAGLATAEVLRFSLAHAQARDAVHACFDAEAIARGLRELGLDPLIADSAAPSRDVYLRRPDLGRRLAAESREALSRLAAPASDLVLVLADGLSARAVHDHALPFAEALLSKLAEAGVALGRAVVAREARVALGDEVGALLKARSVAVLIGERPGLSSPDSLGLYLTFDPRPGRTDAERNCISNIRTEGLPYRAAAHKAAWLIREALRRGLTGVELKDESGPALGGAPAQAALGAGEPG</sequence>
<dbReference type="EMBL" id="PVZS01000005">
    <property type="protein sequence ID" value="PSC05895.1"/>
    <property type="molecule type" value="Genomic_DNA"/>
</dbReference>
<gene>
    <name evidence="5" type="primary">eutC</name>
    <name evidence="7" type="ORF">SLNSH_05810</name>
</gene>
<comment type="similarity">
    <text evidence="5">Belongs to the EutC family.</text>
</comment>
<evidence type="ECO:0000256" key="4">
    <source>
        <dbReference type="ARBA" id="ARBA00024446"/>
    </source>
</evidence>
<comment type="function">
    <text evidence="5">Catalyzes the deamination of various vicinal amino-alcohols to oxo compounds. Allows this organism to utilize ethanolamine as the sole source of nitrogen and carbon in the presence of external vitamin B12.</text>
</comment>
<keyword evidence="8" id="KW-1185">Reference proteome</keyword>
<proteinExistence type="inferred from homology"/>
<dbReference type="OrthoDB" id="114248at2"/>
<organism evidence="7 8">
    <name type="scientific">Alsobacter soli</name>
    <dbReference type="NCBI Taxonomy" id="2109933"/>
    <lineage>
        <taxon>Bacteria</taxon>
        <taxon>Pseudomonadati</taxon>
        <taxon>Pseudomonadota</taxon>
        <taxon>Alphaproteobacteria</taxon>
        <taxon>Hyphomicrobiales</taxon>
        <taxon>Alsobacteraceae</taxon>
        <taxon>Alsobacter</taxon>
    </lineage>
</organism>
<comment type="cofactor">
    <cofactor evidence="5">
        <name>adenosylcob(III)alamin</name>
        <dbReference type="ChEBI" id="CHEBI:18408"/>
    </cofactor>
    <text evidence="5">Binds between the large and small subunits.</text>
</comment>
<keyword evidence="1 5" id="KW-0846">Cobalamin</keyword>
<feature type="binding site" evidence="5">
    <location>
        <position position="159"/>
    </location>
    <ligand>
        <name>adenosylcob(III)alamin</name>
        <dbReference type="ChEBI" id="CHEBI:18408"/>
    </ligand>
</feature>